<dbReference type="RefSeq" id="WP_345251446.1">
    <property type="nucleotide sequence ID" value="NZ_BAABFO010000022.1"/>
</dbReference>
<dbReference type="PANTHER" id="PTHR43540:SF1">
    <property type="entry name" value="ISOCHORISMATASE HYDROLASE"/>
    <property type="match status" value="1"/>
</dbReference>
<evidence type="ECO:0000313" key="3">
    <source>
        <dbReference type="EMBL" id="GAA4339503.1"/>
    </source>
</evidence>
<evidence type="ECO:0000259" key="2">
    <source>
        <dbReference type="Pfam" id="PF00857"/>
    </source>
</evidence>
<accession>A0ABP8HHM1</accession>
<dbReference type="InterPro" id="IPR036380">
    <property type="entry name" value="Isochorismatase-like_sf"/>
</dbReference>
<keyword evidence="4" id="KW-1185">Reference proteome</keyword>
<comment type="caution">
    <text evidence="3">The sequence shown here is derived from an EMBL/GenBank/DDBJ whole genome shotgun (WGS) entry which is preliminary data.</text>
</comment>
<dbReference type="SUPFAM" id="SSF52499">
    <property type="entry name" value="Isochorismatase-like hydrolases"/>
    <property type="match status" value="1"/>
</dbReference>
<reference evidence="4" key="1">
    <citation type="journal article" date="2019" name="Int. J. Syst. Evol. Microbiol.">
        <title>The Global Catalogue of Microorganisms (GCM) 10K type strain sequencing project: providing services to taxonomists for standard genome sequencing and annotation.</title>
        <authorList>
            <consortium name="The Broad Institute Genomics Platform"/>
            <consortium name="The Broad Institute Genome Sequencing Center for Infectious Disease"/>
            <person name="Wu L."/>
            <person name="Ma J."/>
        </authorList>
    </citation>
    <scope>NUCLEOTIDE SEQUENCE [LARGE SCALE GENOMIC DNA]</scope>
    <source>
        <strain evidence="4">JCM 17666</strain>
    </source>
</reference>
<dbReference type="InterPro" id="IPR050272">
    <property type="entry name" value="Isochorismatase-like_hydrls"/>
</dbReference>
<keyword evidence="1" id="KW-0378">Hydrolase</keyword>
<dbReference type="Pfam" id="PF00857">
    <property type="entry name" value="Isochorismatase"/>
    <property type="match status" value="1"/>
</dbReference>
<sequence>MNTTPETSAPWAGVIPEHELALYAAAGLGTASVRPGRAALLVIDVQYRSMGHAPAPIAESIGQYPTSCGEFGWRAVPYIARLLAAFRARGLPVIYPHVAPKGRHDGQRFADKMPAIMSIPPEGYAFVEETAPRPDDILLPKHHASAFFGTALISHLLQQKVDTLYVTGCTTSGCVRASVVDASSYGYQIVVPHEAVYDRSQVSHAVNLFDMNSKYADVMSTARALDLLSGSPT</sequence>
<dbReference type="Gene3D" id="3.40.50.850">
    <property type="entry name" value="Isochorismatase-like"/>
    <property type="match status" value="1"/>
</dbReference>
<evidence type="ECO:0000313" key="4">
    <source>
        <dbReference type="Proteomes" id="UP001501671"/>
    </source>
</evidence>
<dbReference type="Proteomes" id="UP001501671">
    <property type="component" value="Unassembled WGS sequence"/>
</dbReference>
<evidence type="ECO:0000256" key="1">
    <source>
        <dbReference type="ARBA" id="ARBA00022801"/>
    </source>
</evidence>
<protein>
    <submittedName>
        <fullName evidence="3">Isochorismatase family protein</fullName>
    </submittedName>
</protein>
<feature type="domain" description="Isochorismatase-like" evidence="2">
    <location>
        <begin position="39"/>
        <end position="222"/>
    </location>
</feature>
<dbReference type="InterPro" id="IPR000868">
    <property type="entry name" value="Isochorismatase-like_dom"/>
</dbReference>
<organism evidence="3 4">
    <name type="scientific">Pigmentiphaga soli</name>
    <dbReference type="NCBI Taxonomy" id="1007095"/>
    <lineage>
        <taxon>Bacteria</taxon>
        <taxon>Pseudomonadati</taxon>
        <taxon>Pseudomonadota</taxon>
        <taxon>Betaproteobacteria</taxon>
        <taxon>Burkholderiales</taxon>
        <taxon>Alcaligenaceae</taxon>
        <taxon>Pigmentiphaga</taxon>
    </lineage>
</organism>
<proteinExistence type="predicted"/>
<dbReference type="EMBL" id="BAABFO010000022">
    <property type="protein sequence ID" value="GAA4339503.1"/>
    <property type="molecule type" value="Genomic_DNA"/>
</dbReference>
<gene>
    <name evidence="3" type="ORF">GCM10023144_37840</name>
</gene>
<dbReference type="PANTHER" id="PTHR43540">
    <property type="entry name" value="PEROXYUREIDOACRYLATE/UREIDOACRYLATE AMIDOHYDROLASE-RELATED"/>
    <property type="match status" value="1"/>
</dbReference>
<name>A0ABP8HHM1_9BURK</name>